<dbReference type="InterPro" id="IPR006439">
    <property type="entry name" value="HAD-SF_hydro_IA"/>
</dbReference>
<proteinExistence type="inferred from homology"/>
<dbReference type="Gene3D" id="3.40.50.1000">
    <property type="entry name" value="HAD superfamily/HAD-like"/>
    <property type="match status" value="1"/>
</dbReference>
<comment type="caution">
    <text evidence="3">The sequence shown here is derived from an EMBL/GenBank/DDBJ whole genome shotgun (WGS) entry which is preliminary data.</text>
</comment>
<dbReference type="SFLD" id="SFLDS00003">
    <property type="entry name" value="Haloacid_Dehalogenase"/>
    <property type="match status" value="1"/>
</dbReference>
<dbReference type="PANTHER" id="PTHR43316:SF3">
    <property type="entry name" value="HALOACID DEHALOGENASE, TYPE II (AFU_ORTHOLOGUE AFUA_2G07750)-RELATED"/>
    <property type="match status" value="1"/>
</dbReference>
<dbReference type="InterPro" id="IPR006328">
    <property type="entry name" value="2-HAD"/>
</dbReference>
<keyword evidence="2" id="KW-0378">Hydrolase</keyword>
<protein>
    <submittedName>
        <fullName evidence="3">Haloacid dehalogenase</fullName>
    </submittedName>
</protein>
<dbReference type="NCBIfam" id="TIGR01428">
    <property type="entry name" value="HAD_type_II"/>
    <property type="match status" value="1"/>
</dbReference>
<dbReference type="Proteomes" id="UP001465668">
    <property type="component" value="Unassembled WGS sequence"/>
</dbReference>
<dbReference type="InterPro" id="IPR036412">
    <property type="entry name" value="HAD-like_sf"/>
</dbReference>
<evidence type="ECO:0000256" key="1">
    <source>
        <dbReference type="ARBA" id="ARBA00008106"/>
    </source>
</evidence>
<dbReference type="SUPFAM" id="SSF56784">
    <property type="entry name" value="HAD-like"/>
    <property type="match status" value="1"/>
</dbReference>
<reference evidence="3 4" key="1">
    <citation type="submission" date="2024-02" db="EMBL/GenBank/DDBJ databases">
        <title>First draft genome assembly of two strains of Seiridium cardinale.</title>
        <authorList>
            <person name="Emiliani G."/>
            <person name="Scali E."/>
        </authorList>
    </citation>
    <scope>NUCLEOTIDE SEQUENCE [LARGE SCALE GENOMIC DNA]</scope>
    <source>
        <strain evidence="3 4">BM-138-000479</strain>
    </source>
</reference>
<dbReference type="Gene3D" id="1.10.150.240">
    <property type="entry name" value="Putative phosphatase, domain 2"/>
    <property type="match status" value="1"/>
</dbReference>
<dbReference type="InterPro" id="IPR023214">
    <property type="entry name" value="HAD_sf"/>
</dbReference>
<comment type="similarity">
    <text evidence="1">Belongs to the HAD-like hydrolase superfamily. S-2-haloalkanoic acid dehalogenase family.</text>
</comment>
<dbReference type="EMBL" id="JARVKM010000001">
    <property type="protein sequence ID" value="KAK9783809.1"/>
    <property type="molecule type" value="Genomic_DNA"/>
</dbReference>
<sequence length="245" mass="26957">MASGKTVIAFDLYGTLLSTESIAQELAKLFGEEKAPAIAAAWRRYQLEYTWRLNSMGPEQYQTFSQVTRNSLKHALLEHKLDVSEKQENNLMQAYDALHNFPEVPAALKLLSEKSDVVDPYIFSNGTVEMVGNSVKSSPDLGPHAELFKAFITVDSLKVYKPAMKVYEHLLSEVGKQGKSSDVWLVSANPFDAVGAKVAGLKAAWVDRAGKGWVDRLDPIHVPTIIATGVEDAVKGILAWTANNH</sequence>
<dbReference type="SFLD" id="SFLDG01129">
    <property type="entry name" value="C1.5:_HAD__Beta-PGM__Phosphata"/>
    <property type="match status" value="1"/>
</dbReference>
<accession>A0ABR2Y9B7</accession>
<evidence type="ECO:0000313" key="4">
    <source>
        <dbReference type="Proteomes" id="UP001465668"/>
    </source>
</evidence>
<name>A0ABR2Y9B7_9PEZI</name>
<dbReference type="Pfam" id="PF00702">
    <property type="entry name" value="Hydrolase"/>
    <property type="match status" value="1"/>
</dbReference>
<dbReference type="PANTHER" id="PTHR43316">
    <property type="entry name" value="HYDROLASE, HALOACID DELAHOGENASE-RELATED"/>
    <property type="match status" value="1"/>
</dbReference>
<organism evidence="3 4">
    <name type="scientific">Seiridium cardinale</name>
    <dbReference type="NCBI Taxonomy" id="138064"/>
    <lineage>
        <taxon>Eukaryota</taxon>
        <taxon>Fungi</taxon>
        <taxon>Dikarya</taxon>
        <taxon>Ascomycota</taxon>
        <taxon>Pezizomycotina</taxon>
        <taxon>Sordariomycetes</taxon>
        <taxon>Xylariomycetidae</taxon>
        <taxon>Amphisphaeriales</taxon>
        <taxon>Sporocadaceae</taxon>
        <taxon>Seiridium</taxon>
    </lineage>
</organism>
<keyword evidence="4" id="KW-1185">Reference proteome</keyword>
<dbReference type="InterPro" id="IPR051540">
    <property type="entry name" value="S-2-haloacid_dehalogenase"/>
</dbReference>
<dbReference type="InterPro" id="IPR023198">
    <property type="entry name" value="PGP-like_dom2"/>
</dbReference>
<evidence type="ECO:0000256" key="2">
    <source>
        <dbReference type="ARBA" id="ARBA00022801"/>
    </source>
</evidence>
<dbReference type="NCBIfam" id="TIGR01493">
    <property type="entry name" value="HAD-SF-IA-v2"/>
    <property type="match status" value="1"/>
</dbReference>
<gene>
    <name evidence="3" type="ORF">SCAR479_00368</name>
</gene>
<evidence type="ECO:0000313" key="3">
    <source>
        <dbReference type="EMBL" id="KAK9783809.1"/>
    </source>
</evidence>